<comment type="subcellular location">
    <subcellularLocation>
        <location evidence="1">Membrane</location>
        <topology evidence="1">Multi-pass membrane protein</topology>
    </subcellularLocation>
</comment>
<dbReference type="InterPro" id="IPR001807">
    <property type="entry name" value="ClC"/>
</dbReference>
<feature type="region of interest" description="Disordered" evidence="5">
    <location>
        <begin position="1"/>
        <end position="22"/>
    </location>
</feature>
<organism evidence="7 8">
    <name type="scientific">Streptomyces roseicoloratus</name>
    <dbReference type="NCBI Taxonomy" id="2508722"/>
    <lineage>
        <taxon>Bacteria</taxon>
        <taxon>Bacillati</taxon>
        <taxon>Actinomycetota</taxon>
        <taxon>Actinomycetes</taxon>
        <taxon>Kitasatosporales</taxon>
        <taxon>Streptomycetaceae</taxon>
        <taxon>Streptomyces</taxon>
    </lineage>
</organism>
<dbReference type="PANTHER" id="PTHR43427:SF9">
    <property type="entry name" value="ION-TRANSPORT PROTEIN YFEO-RELATED"/>
    <property type="match status" value="1"/>
</dbReference>
<dbReference type="CDD" id="cd00400">
    <property type="entry name" value="Voltage_gated_ClC"/>
    <property type="match status" value="1"/>
</dbReference>
<evidence type="ECO:0000256" key="5">
    <source>
        <dbReference type="SAM" id="MobiDB-lite"/>
    </source>
</evidence>
<feature type="transmembrane region" description="Helical" evidence="6">
    <location>
        <begin position="392"/>
        <end position="417"/>
    </location>
</feature>
<keyword evidence="4 6" id="KW-0472">Membrane</keyword>
<dbReference type="Pfam" id="PF00654">
    <property type="entry name" value="Voltage_CLC"/>
    <property type="match status" value="1"/>
</dbReference>
<proteinExistence type="predicted"/>
<evidence type="ECO:0000256" key="4">
    <source>
        <dbReference type="ARBA" id="ARBA00023136"/>
    </source>
</evidence>
<gene>
    <name evidence="7" type="ORF">RGF97_18335</name>
</gene>
<evidence type="ECO:0000256" key="2">
    <source>
        <dbReference type="ARBA" id="ARBA00022692"/>
    </source>
</evidence>
<dbReference type="Gene3D" id="1.10.3080.10">
    <property type="entry name" value="Clc chloride channel"/>
    <property type="match status" value="1"/>
</dbReference>
<evidence type="ECO:0000313" key="8">
    <source>
        <dbReference type="Proteomes" id="UP001250858"/>
    </source>
</evidence>
<feature type="transmembrane region" description="Helical" evidence="6">
    <location>
        <begin position="164"/>
        <end position="190"/>
    </location>
</feature>
<keyword evidence="3 6" id="KW-1133">Transmembrane helix</keyword>
<reference evidence="7 8" key="1">
    <citation type="submission" date="2023-09" db="EMBL/GenBank/DDBJ databases">
        <title>Complete genome of Streptomyces roseicoloratus T14.</title>
        <authorList>
            <person name="Bashizi T."/>
            <person name="Kim M.-J."/>
            <person name="Lee G."/>
            <person name="Tagele S.B."/>
            <person name="Shin J.-H."/>
        </authorList>
    </citation>
    <scope>NUCLEOTIDE SEQUENCE [LARGE SCALE GENOMIC DNA]</scope>
    <source>
        <strain evidence="7 8">T14</strain>
    </source>
</reference>
<dbReference type="Proteomes" id="UP001250858">
    <property type="component" value="Chromosome"/>
</dbReference>
<evidence type="ECO:0000256" key="6">
    <source>
        <dbReference type="SAM" id="Phobius"/>
    </source>
</evidence>
<evidence type="ECO:0000256" key="1">
    <source>
        <dbReference type="ARBA" id="ARBA00004141"/>
    </source>
</evidence>
<evidence type="ECO:0000256" key="3">
    <source>
        <dbReference type="ARBA" id="ARBA00022989"/>
    </source>
</evidence>
<keyword evidence="2 6" id="KW-0812">Transmembrane</keyword>
<feature type="transmembrane region" description="Helical" evidence="6">
    <location>
        <begin position="370"/>
        <end position="385"/>
    </location>
</feature>
<dbReference type="RefSeq" id="WP_309548959.1">
    <property type="nucleotide sequence ID" value="NZ_CP133762.1"/>
</dbReference>
<feature type="transmembrane region" description="Helical" evidence="6">
    <location>
        <begin position="202"/>
        <end position="223"/>
    </location>
</feature>
<feature type="transmembrane region" description="Helical" evidence="6">
    <location>
        <begin position="279"/>
        <end position="298"/>
    </location>
</feature>
<dbReference type="InterPro" id="IPR014743">
    <property type="entry name" value="Cl-channel_core"/>
</dbReference>
<dbReference type="EMBL" id="CP133762">
    <property type="protein sequence ID" value="WMX46409.1"/>
    <property type="molecule type" value="Genomic_DNA"/>
</dbReference>
<keyword evidence="8" id="KW-1185">Reference proteome</keyword>
<feature type="transmembrane region" description="Helical" evidence="6">
    <location>
        <begin position="74"/>
        <end position="94"/>
    </location>
</feature>
<evidence type="ECO:0000313" key="7">
    <source>
        <dbReference type="EMBL" id="WMX46409.1"/>
    </source>
</evidence>
<protein>
    <submittedName>
        <fullName evidence="7">Ion channel protein</fullName>
    </submittedName>
</protein>
<feature type="transmembrane region" description="Helical" evidence="6">
    <location>
        <begin position="243"/>
        <end position="267"/>
    </location>
</feature>
<feature type="transmembrane region" description="Helical" evidence="6">
    <location>
        <begin position="32"/>
        <end position="53"/>
    </location>
</feature>
<dbReference type="InterPro" id="IPR050368">
    <property type="entry name" value="ClC-type_chloride_channel"/>
</dbReference>
<dbReference type="NCBIfam" id="NF002971">
    <property type="entry name" value="PRK03655.1"/>
    <property type="match status" value="1"/>
</dbReference>
<dbReference type="PANTHER" id="PTHR43427">
    <property type="entry name" value="CHLORIDE CHANNEL PROTEIN CLC-E"/>
    <property type="match status" value="1"/>
</dbReference>
<sequence>MATERPPTPETPPTPSATPAPETPLRVLLPQILPALVVGVGSGLLFLGISELADQLQELMWNDLPDALGVGHYSSLWMIAVLTATGIAVGLIVWKAPGHASPDPATEGLGGPPLPPVVVPGLLAASALALAGGVSLGPESPTIGSAVALAFWLGHRAFPAVPGAFWVALGVAGTLGALFGTPIAAALVISEALASKPSRGSLWDQIFAPLVAAGAGAMTTQLASSPSFDMGLPPLNNPGYEDVLAALVLATLAAVFGLLACYVYPHLHRAFTRLGHPMLVLPLGGLVLGLLGALGGHLTLFKGLHETQEIVAGIGTLGSGELAKLAVVKLAALLVAGSCGFRGGRVFPAVFVGAAFGLCAQALVTEINPTVAVSAAVLGVLLATTRQGWVSLFVAAVVAASPAMIAVLCLASLPAWLVVTGRPFLQLDEDGRALR</sequence>
<dbReference type="SUPFAM" id="SSF81340">
    <property type="entry name" value="Clc chloride channel"/>
    <property type="match status" value="1"/>
</dbReference>
<name>A0ABY9RZ00_9ACTN</name>
<dbReference type="PRINTS" id="PR00762">
    <property type="entry name" value="CLCHANNEL"/>
</dbReference>
<accession>A0ABY9RZ00</accession>